<reference evidence="1" key="1">
    <citation type="submission" date="2020-08" db="EMBL/GenBank/DDBJ databases">
        <title>Genome sequencing and assembly of the red palm weevil Rhynchophorus ferrugineus.</title>
        <authorList>
            <person name="Dias G.B."/>
            <person name="Bergman C.M."/>
            <person name="Manee M."/>
        </authorList>
    </citation>
    <scope>NUCLEOTIDE SEQUENCE</scope>
    <source>
        <strain evidence="1">AA-2017</strain>
        <tissue evidence="1">Whole larva</tissue>
    </source>
</reference>
<proteinExistence type="predicted"/>
<protein>
    <submittedName>
        <fullName evidence="1">Uncharacterized protein</fullName>
    </submittedName>
</protein>
<dbReference type="EMBL" id="JAACXV010014453">
    <property type="protein sequence ID" value="KAF7267183.1"/>
    <property type="molecule type" value="Genomic_DNA"/>
</dbReference>
<dbReference type="AlphaFoldDB" id="A0A834HTH3"/>
<gene>
    <name evidence="1" type="ORF">GWI33_019564</name>
</gene>
<organism evidence="1 2">
    <name type="scientific">Rhynchophorus ferrugineus</name>
    <name type="common">Red palm weevil</name>
    <name type="synonym">Curculio ferrugineus</name>
    <dbReference type="NCBI Taxonomy" id="354439"/>
    <lineage>
        <taxon>Eukaryota</taxon>
        <taxon>Metazoa</taxon>
        <taxon>Ecdysozoa</taxon>
        <taxon>Arthropoda</taxon>
        <taxon>Hexapoda</taxon>
        <taxon>Insecta</taxon>
        <taxon>Pterygota</taxon>
        <taxon>Neoptera</taxon>
        <taxon>Endopterygota</taxon>
        <taxon>Coleoptera</taxon>
        <taxon>Polyphaga</taxon>
        <taxon>Cucujiformia</taxon>
        <taxon>Curculionidae</taxon>
        <taxon>Dryophthorinae</taxon>
        <taxon>Rhynchophorus</taxon>
    </lineage>
</organism>
<dbReference type="Proteomes" id="UP000625711">
    <property type="component" value="Unassembled WGS sequence"/>
</dbReference>
<sequence>MRKNERKIEREKRETFAETFPSFAFQSATKELSRAQSYFPELSFGASKCRGEKIGSCKSGGNVVKAGKEGFIDANFVKPLHDYSLNVFGKFN</sequence>
<comment type="caution">
    <text evidence="1">The sequence shown here is derived from an EMBL/GenBank/DDBJ whole genome shotgun (WGS) entry which is preliminary data.</text>
</comment>
<accession>A0A834HTH3</accession>
<keyword evidence="2" id="KW-1185">Reference proteome</keyword>
<evidence type="ECO:0000313" key="1">
    <source>
        <dbReference type="EMBL" id="KAF7267183.1"/>
    </source>
</evidence>
<name>A0A834HTH3_RHYFE</name>
<evidence type="ECO:0000313" key="2">
    <source>
        <dbReference type="Proteomes" id="UP000625711"/>
    </source>
</evidence>